<keyword evidence="1" id="KW-0732">Signal</keyword>
<gene>
    <name evidence="3" type="ORF">PLEOSDRAFT_1077485</name>
</gene>
<reference evidence="4" key="1">
    <citation type="journal article" date="2014" name="Proc. Natl. Acad. Sci. U.S.A.">
        <title>Extensive sampling of basidiomycete genomes demonstrates inadequacy of the white-rot/brown-rot paradigm for wood decay fungi.</title>
        <authorList>
            <person name="Riley R."/>
            <person name="Salamov A.A."/>
            <person name="Brown D.W."/>
            <person name="Nagy L.G."/>
            <person name="Floudas D."/>
            <person name="Held B.W."/>
            <person name="Levasseur A."/>
            <person name="Lombard V."/>
            <person name="Morin E."/>
            <person name="Otillar R."/>
            <person name="Lindquist E.A."/>
            <person name="Sun H."/>
            <person name="LaButti K.M."/>
            <person name="Schmutz J."/>
            <person name="Jabbour D."/>
            <person name="Luo H."/>
            <person name="Baker S.E."/>
            <person name="Pisabarro A.G."/>
            <person name="Walton J.D."/>
            <person name="Blanchette R.A."/>
            <person name="Henrissat B."/>
            <person name="Martin F."/>
            <person name="Cullen D."/>
            <person name="Hibbett D.S."/>
            <person name="Grigoriev I.V."/>
        </authorList>
    </citation>
    <scope>NUCLEOTIDE SEQUENCE [LARGE SCALE GENOMIC DNA]</scope>
    <source>
        <strain evidence="4">PC15</strain>
    </source>
</reference>
<keyword evidence="3" id="KW-0378">Hydrolase</keyword>
<dbReference type="CDD" id="cd02181">
    <property type="entry name" value="GH16_fungal_Lam16A_glucanase"/>
    <property type="match status" value="1"/>
</dbReference>
<organism evidence="3 4">
    <name type="scientific">Pleurotus ostreatus (strain PC15)</name>
    <name type="common">Oyster mushroom</name>
    <dbReference type="NCBI Taxonomy" id="1137138"/>
    <lineage>
        <taxon>Eukaryota</taxon>
        <taxon>Fungi</taxon>
        <taxon>Dikarya</taxon>
        <taxon>Basidiomycota</taxon>
        <taxon>Agaricomycotina</taxon>
        <taxon>Agaricomycetes</taxon>
        <taxon>Agaricomycetidae</taxon>
        <taxon>Agaricales</taxon>
        <taxon>Pleurotineae</taxon>
        <taxon>Pleurotaceae</taxon>
        <taxon>Pleurotus</taxon>
    </lineage>
</organism>
<dbReference type="InterPro" id="IPR050546">
    <property type="entry name" value="Glycosyl_Hydrlase_16"/>
</dbReference>
<dbReference type="PROSITE" id="PS51762">
    <property type="entry name" value="GH16_2"/>
    <property type="match status" value="1"/>
</dbReference>
<evidence type="ECO:0000313" key="3">
    <source>
        <dbReference type="EMBL" id="KDQ26593.1"/>
    </source>
</evidence>
<feature type="signal peptide" evidence="1">
    <location>
        <begin position="1"/>
        <end position="17"/>
    </location>
</feature>
<evidence type="ECO:0000256" key="1">
    <source>
        <dbReference type="SAM" id="SignalP"/>
    </source>
</evidence>
<dbReference type="Proteomes" id="UP000027073">
    <property type="component" value="Unassembled WGS sequence"/>
</dbReference>
<dbReference type="GO" id="GO:0004553">
    <property type="term" value="F:hydrolase activity, hydrolyzing O-glycosyl compounds"/>
    <property type="evidence" value="ECO:0007669"/>
    <property type="project" value="InterPro"/>
</dbReference>
<name>A0A067NEW7_PLEO1</name>
<sequence>MFVVALLTLALPLSALAGRHGEHLGRRRHSHIAARNTSNISRRQGGAAMKLVDMYQGEDFFNDWNFFTHADPTHGSVQFQGLEDAKAKNLAFVQDDGTTVLAVDDKTHLPIGTNRASVRIESKKTYNEGLFIADFFAMPHGCSVWPAWWTVGPNWPSGGEIDVLEGVHNSPTNHYTLHTSPGCTLSTNNPGNTFFEASIVNTECASSGDNNAGCGLRDTDARSYGEGFNRAGGGVFAHMWGSDGIKIWHFARNEIPQDIKDNKPKPSTWPTPSAFFASDTCDVNKHFHDHTLVIDTTLCGDLGNPTYSSSGCPGSCAEAVADPNNFIFAKWKINYIAVYQ</sequence>
<dbReference type="FunFam" id="2.60.120.200:FF:000179">
    <property type="entry name" value="Unplaced genomic scaffold supercont1.19, whole genome shotgun sequence"/>
    <property type="match status" value="1"/>
</dbReference>
<evidence type="ECO:0000313" key="4">
    <source>
        <dbReference type="Proteomes" id="UP000027073"/>
    </source>
</evidence>
<feature type="chain" id="PRO_5001642076" evidence="1">
    <location>
        <begin position="18"/>
        <end position="340"/>
    </location>
</feature>
<proteinExistence type="predicted"/>
<accession>A0A067NEW7</accession>
<feature type="domain" description="GH16" evidence="2">
    <location>
        <begin position="35"/>
        <end position="340"/>
    </location>
</feature>
<dbReference type="EMBL" id="KL198009">
    <property type="protein sequence ID" value="KDQ26593.1"/>
    <property type="molecule type" value="Genomic_DNA"/>
</dbReference>
<dbReference type="VEuPathDB" id="FungiDB:PLEOSDRAFT_1077485"/>
<dbReference type="PANTHER" id="PTHR10963">
    <property type="entry name" value="GLYCOSYL HYDROLASE-RELATED"/>
    <property type="match status" value="1"/>
</dbReference>
<dbReference type="Gene3D" id="2.60.120.200">
    <property type="match status" value="1"/>
</dbReference>
<dbReference type="HOGENOM" id="CLU_016972_0_1_1"/>
<protein>
    <submittedName>
        <fullName evidence="3">Glycoside hydrolase family 16 protein</fullName>
    </submittedName>
</protein>
<dbReference type="InterPro" id="IPR013320">
    <property type="entry name" value="ConA-like_dom_sf"/>
</dbReference>
<dbReference type="PANTHER" id="PTHR10963:SF24">
    <property type="entry name" value="GLYCOSIDASE C21B10.07-RELATED"/>
    <property type="match status" value="1"/>
</dbReference>
<dbReference type="InterPro" id="IPR000757">
    <property type="entry name" value="Beta-glucanase-like"/>
</dbReference>
<dbReference type="GO" id="GO:0009251">
    <property type="term" value="P:glucan catabolic process"/>
    <property type="evidence" value="ECO:0007669"/>
    <property type="project" value="TreeGrafter"/>
</dbReference>
<dbReference type="OrthoDB" id="192832at2759"/>
<dbReference type="Pfam" id="PF26113">
    <property type="entry name" value="GH16_XgeA"/>
    <property type="match status" value="1"/>
</dbReference>
<dbReference type="SUPFAM" id="SSF49899">
    <property type="entry name" value="Concanavalin A-like lectins/glucanases"/>
    <property type="match status" value="1"/>
</dbReference>
<dbReference type="STRING" id="1137138.A0A067NEW7"/>
<evidence type="ECO:0000259" key="2">
    <source>
        <dbReference type="PROSITE" id="PS51762"/>
    </source>
</evidence>
<dbReference type="InParanoid" id="A0A067NEW7"/>
<dbReference type="AlphaFoldDB" id="A0A067NEW7"/>